<dbReference type="Pfam" id="PF01130">
    <property type="entry name" value="CD36"/>
    <property type="match status" value="1"/>
</dbReference>
<comment type="caution">
    <text evidence="7">The sequence shown here is derived from an EMBL/GenBank/DDBJ whole genome shotgun (WGS) entry which is preliminary data.</text>
</comment>
<sequence length="210" mass="23502">MFNFFANLVAERLPPGIKVGTNVKLLVPSMCRSVRVYAVNKTNSVHRNDVELPTPDEQGTTLQTPCLTSPQLVVFTGMLPRTSDPSTNWEERIYYNPEEACPPKGLISPKQCIRKSGGKLDVFTSLPRFLHADARIVKKLDGILEPSEIEHGSFIHVEPLTGLALEGHERVQLNIFMANKNKGMLQNRDGGMDREQLSCEARGHDNHQEK</sequence>
<keyword evidence="6" id="KW-0325">Glycoprotein</keyword>
<dbReference type="EMBL" id="QNGE01003205">
    <property type="protein sequence ID" value="KAA3674363.1"/>
    <property type="molecule type" value="Genomic_DNA"/>
</dbReference>
<evidence type="ECO:0000256" key="2">
    <source>
        <dbReference type="ARBA" id="ARBA00010532"/>
    </source>
</evidence>
<dbReference type="PANTHER" id="PTHR11923:SF51">
    <property type="entry name" value="LYSOSOME MEMBRANE PROTEIN 2"/>
    <property type="match status" value="1"/>
</dbReference>
<dbReference type="InterPro" id="IPR002159">
    <property type="entry name" value="CD36_fam"/>
</dbReference>
<protein>
    <submittedName>
        <fullName evidence="7">Uncharacterized protein</fullName>
    </submittedName>
</protein>
<organism evidence="7 8">
    <name type="scientific">Paragonimus westermani</name>
    <dbReference type="NCBI Taxonomy" id="34504"/>
    <lineage>
        <taxon>Eukaryota</taxon>
        <taxon>Metazoa</taxon>
        <taxon>Spiralia</taxon>
        <taxon>Lophotrochozoa</taxon>
        <taxon>Platyhelminthes</taxon>
        <taxon>Trematoda</taxon>
        <taxon>Digenea</taxon>
        <taxon>Plagiorchiida</taxon>
        <taxon>Troglotremata</taxon>
        <taxon>Troglotrematidae</taxon>
        <taxon>Paragonimus</taxon>
    </lineage>
</organism>
<dbReference type="GO" id="GO:0005737">
    <property type="term" value="C:cytoplasm"/>
    <property type="evidence" value="ECO:0007669"/>
    <property type="project" value="TreeGrafter"/>
</dbReference>
<keyword evidence="5" id="KW-0472">Membrane</keyword>
<reference evidence="7 8" key="1">
    <citation type="journal article" date="2019" name="Gigascience">
        <title>Whole-genome sequence of the oriental lung fluke Paragonimus westermani.</title>
        <authorList>
            <person name="Oey H."/>
            <person name="Zakrzewski M."/>
            <person name="Narain K."/>
            <person name="Devi K.R."/>
            <person name="Agatsuma T."/>
            <person name="Nawaratna S."/>
            <person name="Gobert G.N."/>
            <person name="Jones M.K."/>
            <person name="Ragan M.A."/>
            <person name="McManus D.P."/>
            <person name="Krause L."/>
        </authorList>
    </citation>
    <scope>NUCLEOTIDE SEQUENCE [LARGE SCALE GENOMIC DNA]</scope>
    <source>
        <strain evidence="7 8">IND2009</strain>
    </source>
</reference>
<keyword evidence="8" id="KW-1185">Reference proteome</keyword>
<evidence type="ECO:0000256" key="5">
    <source>
        <dbReference type="ARBA" id="ARBA00023136"/>
    </source>
</evidence>
<dbReference type="PANTHER" id="PTHR11923">
    <property type="entry name" value="SCAVENGER RECEPTOR CLASS B TYPE-1 SR-B1"/>
    <property type="match status" value="1"/>
</dbReference>
<gene>
    <name evidence="7" type="ORF">DEA37_0014051</name>
</gene>
<evidence type="ECO:0000256" key="3">
    <source>
        <dbReference type="ARBA" id="ARBA00022692"/>
    </source>
</evidence>
<evidence type="ECO:0000313" key="7">
    <source>
        <dbReference type="EMBL" id="KAA3674363.1"/>
    </source>
</evidence>
<evidence type="ECO:0000313" key="8">
    <source>
        <dbReference type="Proteomes" id="UP000324629"/>
    </source>
</evidence>
<dbReference type="AlphaFoldDB" id="A0A5J4NFX5"/>
<keyword evidence="4" id="KW-1133">Transmembrane helix</keyword>
<dbReference type="GO" id="GO:0005044">
    <property type="term" value="F:scavenger receptor activity"/>
    <property type="evidence" value="ECO:0007669"/>
    <property type="project" value="TreeGrafter"/>
</dbReference>
<comment type="subcellular location">
    <subcellularLocation>
        <location evidence="1">Membrane</location>
    </subcellularLocation>
</comment>
<proteinExistence type="inferred from homology"/>
<dbReference type="Proteomes" id="UP000324629">
    <property type="component" value="Unassembled WGS sequence"/>
</dbReference>
<dbReference type="GO" id="GO:0016020">
    <property type="term" value="C:membrane"/>
    <property type="evidence" value="ECO:0007669"/>
    <property type="project" value="UniProtKB-SubCell"/>
</dbReference>
<name>A0A5J4NFX5_9TREM</name>
<evidence type="ECO:0000256" key="6">
    <source>
        <dbReference type="ARBA" id="ARBA00023180"/>
    </source>
</evidence>
<evidence type="ECO:0000256" key="1">
    <source>
        <dbReference type="ARBA" id="ARBA00004370"/>
    </source>
</evidence>
<evidence type="ECO:0000256" key="4">
    <source>
        <dbReference type="ARBA" id="ARBA00022989"/>
    </source>
</evidence>
<keyword evidence="3" id="KW-0812">Transmembrane</keyword>
<accession>A0A5J4NFX5</accession>
<comment type="similarity">
    <text evidence="2">Belongs to the CD36 family.</text>
</comment>